<evidence type="ECO:0000313" key="2">
    <source>
        <dbReference type="EMBL" id="KQB54792.1"/>
    </source>
</evidence>
<keyword evidence="1" id="KW-0812">Transmembrane</keyword>
<evidence type="ECO:0000256" key="1">
    <source>
        <dbReference type="SAM" id="Phobius"/>
    </source>
</evidence>
<feature type="transmembrane region" description="Helical" evidence="1">
    <location>
        <begin position="113"/>
        <end position="131"/>
    </location>
</feature>
<gene>
    <name evidence="2" type="ORF">AQS70_20625</name>
</gene>
<name>A0A0Q0YYL8_9PSED</name>
<dbReference type="Proteomes" id="UP000050342">
    <property type="component" value="Unassembled WGS sequence"/>
</dbReference>
<comment type="caution">
    <text evidence="2">The sequence shown here is derived from an EMBL/GenBank/DDBJ whole genome shotgun (WGS) entry which is preliminary data.</text>
</comment>
<dbReference type="AlphaFoldDB" id="A0A0Q0YYL8"/>
<dbReference type="EMBL" id="LLWH01000047">
    <property type="protein sequence ID" value="KQB54792.1"/>
    <property type="molecule type" value="Genomic_DNA"/>
</dbReference>
<feature type="transmembrane region" description="Helical" evidence="1">
    <location>
        <begin position="37"/>
        <end position="57"/>
    </location>
</feature>
<protein>
    <submittedName>
        <fullName evidence="2">Uncharacterized protein</fullName>
    </submittedName>
</protein>
<keyword evidence="3" id="KW-1185">Reference proteome</keyword>
<keyword evidence="1" id="KW-0472">Membrane</keyword>
<keyword evidence="1" id="KW-1133">Transmembrane helix</keyword>
<feature type="transmembrane region" description="Helical" evidence="1">
    <location>
        <begin position="86"/>
        <end position="107"/>
    </location>
</feature>
<dbReference type="STRING" id="1563157.AQS70_20625"/>
<accession>A0A0Q0YYL8</accession>
<evidence type="ECO:0000313" key="3">
    <source>
        <dbReference type="Proteomes" id="UP000050342"/>
    </source>
</evidence>
<sequence>MIDTIKTFSMMILMGAAVRLVSDWIDSHYIMRFLDSNLINLQIALLAINTTTAGVVLSRMRELIDKTGANFNLTISAFRKSTCEQIFLIFSSITLLTLINSTIFTANVPHSKTALECLLISVFLTSLYNLYDNAKSIFIIIGYRG</sequence>
<organism evidence="2 3">
    <name type="scientific">Pseudomonas endophytica</name>
    <dbReference type="NCBI Taxonomy" id="1563157"/>
    <lineage>
        <taxon>Bacteria</taxon>
        <taxon>Pseudomonadati</taxon>
        <taxon>Pseudomonadota</taxon>
        <taxon>Gammaproteobacteria</taxon>
        <taxon>Pseudomonadales</taxon>
        <taxon>Pseudomonadaceae</taxon>
        <taxon>Pseudomonas</taxon>
    </lineage>
</organism>
<proteinExistence type="predicted"/>
<reference evidence="2 3" key="1">
    <citation type="submission" date="2015-10" db="EMBL/GenBank/DDBJ databases">
        <title>Pseudomonas helleri sp. nov. and Pseudomonas weihenstephanensis sp. nov., isolated from raw cows milk.</title>
        <authorList>
            <person name="Von Neubeck M."/>
            <person name="Huptas C."/>
            <person name="Wenning M."/>
            <person name="Scherer S."/>
        </authorList>
    </citation>
    <scope>NUCLEOTIDE SEQUENCE [LARGE SCALE GENOMIC DNA]</scope>
    <source>
        <strain evidence="2 3">BSTT44</strain>
    </source>
</reference>